<protein>
    <recommendedName>
        <fullName evidence="1">Damage-control phosphatase ARMT1-like metal-binding domain-containing protein</fullName>
    </recommendedName>
</protein>
<dbReference type="InterPro" id="IPR002791">
    <property type="entry name" value="ARMT1-like_metal-bd"/>
</dbReference>
<dbReference type="PIRSF" id="PIRSF006593">
    <property type="entry name" value="UCP006593"/>
    <property type="match status" value="1"/>
</dbReference>
<keyword evidence="3" id="KW-1185">Reference proteome</keyword>
<dbReference type="Proteomes" id="UP000190027">
    <property type="component" value="Unassembled WGS sequence"/>
</dbReference>
<dbReference type="OrthoDB" id="9796465at2"/>
<dbReference type="AlphaFoldDB" id="A0A1T4WKY4"/>
<feature type="domain" description="Damage-control phosphatase ARMT1-like metal-binding" evidence="1">
    <location>
        <begin position="6"/>
        <end position="274"/>
    </location>
</feature>
<accession>A0A1T4WKY4</accession>
<dbReference type="Gene3D" id="3.40.50.10880">
    <property type="entry name" value="Uncharacterised protein PF01937, DUF89, domain 3"/>
    <property type="match status" value="1"/>
</dbReference>
<evidence type="ECO:0000259" key="1">
    <source>
        <dbReference type="Pfam" id="PF01937"/>
    </source>
</evidence>
<evidence type="ECO:0000313" key="3">
    <source>
        <dbReference type="Proteomes" id="UP000190027"/>
    </source>
</evidence>
<gene>
    <name evidence="2" type="ORF">SAMN02745704_01001</name>
</gene>
<sequence>MRTELDCIPCFFRQALVAARRVCPDDVKIQTQALSRLAEMVPLFDLHQSPPALAGKLYAMLRELTGQDDPFVEEKKQANARVLELLPELASIVRQSTDPLKTALEISIVGNYMDCGVGVEFDWESELQQLGGAFDQDTLAAFRERLKPESQVLIVGDNAGEIGLDRLLVKELLVAGARVTYAVRGQSILNDATLEDAEAVGMTDLCRVVSSGVDTPGAVLERCLPEFHSMLHSADVVIAKGQGNYEALAGSGLDVFFAFKVKCPVVARLAGLPEKTSAFFHQR</sequence>
<organism evidence="2 3">
    <name type="scientific">Paucidesulfovibrio gracilis DSM 16080</name>
    <dbReference type="NCBI Taxonomy" id="1121449"/>
    <lineage>
        <taxon>Bacteria</taxon>
        <taxon>Pseudomonadati</taxon>
        <taxon>Thermodesulfobacteriota</taxon>
        <taxon>Desulfovibrionia</taxon>
        <taxon>Desulfovibrionales</taxon>
        <taxon>Desulfovibrionaceae</taxon>
        <taxon>Paucidesulfovibrio</taxon>
    </lineage>
</organism>
<proteinExistence type="predicted"/>
<dbReference type="Gene3D" id="1.10.285.20">
    <property type="entry name" value="Uncharacterised protein PF01937, DUF89, domain 2"/>
    <property type="match status" value="1"/>
</dbReference>
<reference evidence="2 3" key="1">
    <citation type="submission" date="2017-02" db="EMBL/GenBank/DDBJ databases">
        <authorList>
            <person name="Peterson S.W."/>
        </authorList>
    </citation>
    <scope>NUCLEOTIDE SEQUENCE [LARGE SCALE GENOMIC DNA]</scope>
    <source>
        <strain evidence="2 3">DSM 16080</strain>
    </source>
</reference>
<name>A0A1T4WKY4_9BACT</name>
<dbReference type="STRING" id="1121449.SAMN02745704_01001"/>
<dbReference type="Pfam" id="PF01937">
    <property type="entry name" value="ARMT1-like_dom"/>
    <property type="match status" value="1"/>
</dbReference>
<dbReference type="InterPro" id="IPR014444">
    <property type="entry name" value="PH1575-like"/>
</dbReference>
<dbReference type="InterPro" id="IPR036075">
    <property type="entry name" value="ARMT-1-like_metal-bd_sf"/>
</dbReference>
<dbReference type="EMBL" id="FUYC01000003">
    <property type="protein sequence ID" value="SKA77568.1"/>
    <property type="molecule type" value="Genomic_DNA"/>
</dbReference>
<evidence type="ECO:0000313" key="2">
    <source>
        <dbReference type="EMBL" id="SKA77568.1"/>
    </source>
</evidence>
<dbReference type="SUPFAM" id="SSF111321">
    <property type="entry name" value="AF1104-like"/>
    <property type="match status" value="1"/>
</dbReference>